<evidence type="ECO:0000313" key="3">
    <source>
        <dbReference type="Proteomes" id="UP001590950"/>
    </source>
</evidence>
<name>A0ABR3ZUF5_9LECA</name>
<feature type="repeat" description="ANK" evidence="1">
    <location>
        <begin position="20"/>
        <end position="53"/>
    </location>
</feature>
<reference evidence="2 3" key="1">
    <citation type="submission" date="2024-09" db="EMBL/GenBank/DDBJ databases">
        <title>Rethinking Asexuality: The Enigmatic Case of Functional Sexual Genes in Lepraria (Stereocaulaceae).</title>
        <authorList>
            <person name="Doellman M."/>
            <person name="Sun Y."/>
            <person name="Barcenas-Pena A."/>
            <person name="Lumbsch H.T."/>
            <person name="Grewe F."/>
        </authorList>
    </citation>
    <scope>NUCLEOTIDE SEQUENCE [LARGE SCALE GENOMIC DNA]</scope>
    <source>
        <strain evidence="2 3">Mercado 3170</strain>
    </source>
</reference>
<gene>
    <name evidence="2" type="ORF">N7G274_010077</name>
</gene>
<dbReference type="InterPro" id="IPR002110">
    <property type="entry name" value="Ankyrin_rpt"/>
</dbReference>
<dbReference type="SUPFAM" id="SSF48403">
    <property type="entry name" value="Ankyrin repeat"/>
    <property type="match status" value="1"/>
</dbReference>
<protein>
    <submittedName>
        <fullName evidence="2">Uncharacterized protein</fullName>
    </submittedName>
</protein>
<sequence length="95" mass="10745">MLQEHFQDRFAPIVSNFDNRGHTALHSAFICGQLQNIAVLLEEFGADPTIPIRDTSVDSITLAMLARTYPNAYTRMFSEGSQKKYDEDMATVFDI</sequence>
<organism evidence="2 3">
    <name type="scientific">Stereocaulon virgatum</name>
    <dbReference type="NCBI Taxonomy" id="373712"/>
    <lineage>
        <taxon>Eukaryota</taxon>
        <taxon>Fungi</taxon>
        <taxon>Dikarya</taxon>
        <taxon>Ascomycota</taxon>
        <taxon>Pezizomycotina</taxon>
        <taxon>Lecanoromycetes</taxon>
        <taxon>OSLEUM clade</taxon>
        <taxon>Lecanoromycetidae</taxon>
        <taxon>Lecanorales</taxon>
        <taxon>Lecanorineae</taxon>
        <taxon>Stereocaulaceae</taxon>
        <taxon>Stereocaulon</taxon>
    </lineage>
</organism>
<dbReference type="PROSITE" id="PS50088">
    <property type="entry name" value="ANK_REPEAT"/>
    <property type="match status" value="1"/>
</dbReference>
<keyword evidence="1" id="KW-0040">ANK repeat</keyword>
<proteinExistence type="predicted"/>
<accession>A0ABR3ZUF5</accession>
<comment type="caution">
    <text evidence="2">The sequence shown here is derived from an EMBL/GenBank/DDBJ whole genome shotgun (WGS) entry which is preliminary data.</text>
</comment>
<evidence type="ECO:0000256" key="1">
    <source>
        <dbReference type="PROSITE-ProRule" id="PRU00023"/>
    </source>
</evidence>
<keyword evidence="3" id="KW-1185">Reference proteome</keyword>
<dbReference type="Proteomes" id="UP001590950">
    <property type="component" value="Unassembled WGS sequence"/>
</dbReference>
<evidence type="ECO:0000313" key="2">
    <source>
        <dbReference type="EMBL" id="KAL2037214.1"/>
    </source>
</evidence>
<dbReference type="Gene3D" id="1.25.40.20">
    <property type="entry name" value="Ankyrin repeat-containing domain"/>
    <property type="match status" value="1"/>
</dbReference>
<dbReference type="EMBL" id="JBEFKJ010000043">
    <property type="protein sequence ID" value="KAL2037214.1"/>
    <property type="molecule type" value="Genomic_DNA"/>
</dbReference>
<dbReference type="InterPro" id="IPR036770">
    <property type="entry name" value="Ankyrin_rpt-contain_sf"/>
</dbReference>